<dbReference type="PANTHER" id="PTHR47470:SF1">
    <property type="entry name" value="FAD-DEPENDENT OXIDOREDUCTASE 2 FAD BINDING DOMAIN-CONTAINING PROTEIN"/>
    <property type="match status" value="1"/>
</dbReference>
<dbReference type="PANTHER" id="PTHR47470">
    <property type="entry name" value="CHOLESTEROL OXIDASE"/>
    <property type="match status" value="1"/>
</dbReference>
<evidence type="ECO:0000256" key="7">
    <source>
        <dbReference type="ARBA" id="ARBA00023098"/>
    </source>
</evidence>
<dbReference type="GO" id="GO:0016995">
    <property type="term" value="F:cholesterol oxidase activity"/>
    <property type="evidence" value="ECO:0007669"/>
    <property type="project" value="UniProtKB-EC"/>
</dbReference>
<dbReference type="Pfam" id="PF13450">
    <property type="entry name" value="NAD_binding_8"/>
    <property type="match status" value="1"/>
</dbReference>
<dbReference type="SUPFAM" id="SSF51905">
    <property type="entry name" value="FAD/NAD(P)-binding domain"/>
    <property type="match status" value="1"/>
</dbReference>
<dbReference type="Pfam" id="PF05199">
    <property type="entry name" value="GMC_oxred_C"/>
    <property type="match status" value="1"/>
</dbReference>
<dbReference type="GO" id="GO:0050660">
    <property type="term" value="F:flavin adenine dinucleotide binding"/>
    <property type="evidence" value="ECO:0007669"/>
    <property type="project" value="InterPro"/>
</dbReference>
<evidence type="ECO:0000256" key="4">
    <source>
        <dbReference type="ARBA" id="ARBA00022630"/>
    </source>
</evidence>
<evidence type="ECO:0000256" key="8">
    <source>
        <dbReference type="ARBA" id="ARBA00023166"/>
    </source>
</evidence>
<dbReference type="GO" id="GO:0004769">
    <property type="term" value="F:steroid Delta-isomerase activity"/>
    <property type="evidence" value="ECO:0007669"/>
    <property type="project" value="UniProtKB-EC"/>
</dbReference>
<keyword evidence="10" id="KW-0413">Isomerase</keyword>
<reference evidence="19 20" key="1">
    <citation type="submission" date="2016-10" db="EMBL/GenBank/DDBJ databases">
        <authorList>
            <person name="de Groot N.N."/>
        </authorList>
    </citation>
    <scope>NUCLEOTIDE SEQUENCE [LARGE SCALE GENOMIC DNA]</scope>
    <source>
        <strain evidence="19 20">CPCC 202699</strain>
    </source>
</reference>
<feature type="domain" description="Glucose-methanol-choline oxidoreductase N-terminal" evidence="17">
    <location>
        <begin position="207"/>
        <end position="300"/>
    </location>
</feature>
<dbReference type="EC" id="1.1.3.6" evidence="13"/>
<dbReference type="InterPro" id="IPR052542">
    <property type="entry name" value="Cholesterol_Oxidase"/>
</dbReference>
<dbReference type="InterPro" id="IPR000172">
    <property type="entry name" value="GMC_OxRdtase_N"/>
</dbReference>
<comment type="pathway">
    <text evidence="12">Steroid metabolism; cholesterol degradation.</text>
</comment>
<sequence>MDTENREHIHAVVVGSGFGGSVAAFRLAEAGRSVVVLERGRAYPPGSFPRTPAEMSRNFWDPKAGIYGMFDVLNFRKLQAVTGSGLGGGSLLYAGVLLRKDEKWFVDEEPLPGGGYEDWPVTRADLEKHYDAVEKMLAPTPMPFDRPGYSETPKTIAMRDAARRMGAEWSLPPLGITFSAKPGLPPEPGTRIAEVEYKNLHGAVRRSCRMCGECNIGCNDGAKNSLDHTYLSAAKAKGAEIRTSSEVVRIAPRARGGYEVDYLVHDPDAGPAAFKHSKQLSCDVLVLGAGTFGTVGLLLRNRANFPGLSRALGTRFSGNGDVLGFMLRATEGGPRTLAASQGPVITSSIRFPDGLDGVAGQRGGYVQDAGFPLFVDWLVEGSRVSKLGARAARFVGDALAGSLSLSRSPHSGARLSSLLGCGLLSDTSMPLLAMGRERPEGRLSLRRGELDLRWRHESSRDYFTLAGARMRAIAESDGAEYRDNPMGRGGRVVTVHPLGGAPMAVTEHAGVCDPHGQVFGFPGLYIADGSVMPGSVGPNPSLTIAALADRLCDRMLETSRPASGQARARAEKAPPRPSTTSGLRFREKMVGTYALGGTRSQAFTLRLSVEIPDLDAFLADPKHRADVSGWVDCSTLGGRQVVQGTLELLTRHATPVGARMYYRLNTVGRDGEPRVILGCKDVQRRSAWGLWRDTTRMWVRVYRGTLGTVDYVHTRHRTARVRVRVRDLPRMVRTFQAFGPRRSRTIRRFLGFFAAQLLGVARQVPNDPDPDSPAFRLVRINAPWRKRR</sequence>
<gene>
    <name evidence="19" type="ORF">SAMN05421504_107437</name>
</gene>
<dbReference type="Gene3D" id="3.50.50.60">
    <property type="entry name" value="FAD/NAD(P)-binding domain"/>
    <property type="match status" value="3"/>
</dbReference>
<feature type="domain" description="Glucose-methanol-choline oxidoreductase C-terminal" evidence="18">
    <location>
        <begin position="491"/>
        <end position="548"/>
    </location>
</feature>
<evidence type="ECO:0000256" key="3">
    <source>
        <dbReference type="ARBA" id="ARBA00022548"/>
    </source>
</evidence>
<keyword evidence="7" id="KW-0443">Lipid metabolism</keyword>
<comment type="cofactor">
    <cofactor evidence="1">
        <name>FAD</name>
        <dbReference type="ChEBI" id="CHEBI:57692"/>
    </cofactor>
</comment>
<organism evidence="19 20">
    <name type="scientific">Amycolatopsis xylanica</name>
    <dbReference type="NCBI Taxonomy" id="589385"/>
    <lineage>
        <taxon>Bacteria</taxon>
        <taxon>Bacillati</taxon>
        <taxon>Actinomycetota</taxon>
        <taxon>Actinomycetes</taxon>
        <taxon>Pseudonocardiales</taxon>
        <taxon>Pseudonocardiaceae</taxon>
        <taxon>Amycolatopsis</taxon>
    </lineage>
</organism>
<evidence type="ECO:0000259" key="17">
    <source>
        <dbReference type="Pfam" id="PF00732"/>
    </source>
</evidence>
<evidence type="ECO:0000256" key="11">
    <source>
        <dbReference type="ARBA" id="ARBA00038856"/>
    </source>
</evidence>
<evidence type="ECO:0000313" key="19">
    <source>
        <dbReference type="EMBL" id="SDY91699.1"/>
    </source>
</evidence>
<keyword evidence="3" id="KW-0153">Cholesterol metabolism</keyword>
<comment type="similarity">
    <text evidence="2">Belongs to the GMC oxidoreductase family.</text>
</comment>
<keyword evidence="6" id="KW-0560">Oxidoreductase</keyword>
<evidence type="ECO:0000259" key="18">
    <source>
        <dbReference type="Pfam" id="PF05199"/>
    </source>
</evidence>
<dbReference type="RefSeq" id="WP_091295026.1">
    <property type="nucleotide sequence ID" value="NZ_FNON01000007.1"/>
</dbReference>
<evidence type="ECO:0000256" key="1">
    <source>
        <dbReference type="ARBA" id="ARBA00001974"/>
    </source>
</evidence>
<keyword evidence="8" id="KW-1207">Sterol metabolism</keyword>
<evidence type="ECO:0000256" key="6">
    <source>
        <dbReference type="ARBA" id="ARBA00023002"/>
    </source>
</evidence>
<evidence type="ECO:0000256" key="12">
    <source>
        <dbReference type="ARBA" id="ARBA00049645"/>
    </source>
</evidence>
<dbReference type="STRING" id="589385.SAMN05421504_107437"/>
<evidence type="ECO:0000256" key="15">
    <source>
        <dbReference type="ARBA" id="ARBA00049778"/>
    </source>
</evidence>
<dbReference type="OrthoDB" id="517968at2"/>
<dbReference type="GO" id="GO:0008203">
    <property type="term" value="P:cholesterol metabolic process"/>
    <property type="evidence" value="ECO:0007669"/>
    <property type="project" value="UniProtKB-KW"/>
</dbReference>
<evidence type="ECO:0000256" key="2">
    <source>
        <dbReference type="ARBA" id="ARBA00010790"/>
    </source>
</evidence>
<dbReference type="AlphaFoldDB" id="A0A1H3NUA4"/>
<dbReference type="Pfam" id="PF00732">
    <property type="entry name" value="GMC_oxred_N"/>
    <property type="match status" value="1"/>
</dbReference>
<dbReference type="InterPro" id="IPR036188">
    <property type="entry name" value="FAD/NAD-bd_sf"/>
</dbReference>
<dbReference type="Proteomes" id="UP000199515">
    <property type="component" value="Unassembled WGS sequence"/>
</dbReference>
<name>A0A1H3NUA4_9PSEU</name>
<accession>A0A1H3NUA4</accession>
<keyword evidence="4" id="KW-0285">Flavoprotein</keyword>
<dbReference type="InterPro" id="IPR007867">
    <property type="entry name" value="GMC_OxRtase_C"/>
</dbReference>
<feature type="region of interest" description="Disordered" evidence="16">
    <location>
        <begin position="558"/>
        <end position="582"/>
    </location>
</feature>
<keyword evidence="5" id="KW-0274">FAD</keyword>
<evidence type="ECO:0000313" key="20">
    <source>
        <dbReference type="Proteomes" id="UP000199515"/>
    </source>
</evidence>
<evidence type="ECO:0000256" key="10">
    <source>
        <dbReference type="ARBA" id="ARBA00023235"/>
    </source>
</evidence>
<evidence type="ECO:0000256" key="14">
    <source>
        <dbReference type="ARBA" id="ARBA00049744"/>
    </source>
</evidence>
<dbReference type="EMBL" id="FNON01000007">
    <property type="protein sequence ID" value="SDY91699.1"/>
    <property type="molecule type" value="Genomic_DNA"/>
</dbReference>
<evidence type="ECO:0000256" key="9">
    <source>
        <dbReference type="ARBA" id="ARBA00023221"/>
    </source>
</evidence>
<evidence type="ECO:0000256" key="16">
    <source>
        <dbReference type="SAM" id="MobiDB-lite"/>
    </source>
</evidence>
<keyword evidence="9" id="KW-0753">Steroid metabolism</keyword>
<evidence type="ECO:0000256" key="5">
    <source>
        <dbReference type="ARBA" id="ARBA00022827"/>
    </source>
</evidence>
<protein>
    <recommendedName>
        <fullName evidence="14">Cholesterol oxidase</fullName>
        <ecNumber evidence="13">1.1.3.6</ecNumber>
        <ecNumber evidence="11">5.3.3.1</ecNumber>
    </recommendedName>
    <alternativeName>
        <fullName evidence="15">Cholesterol isomerase</fullName>
    </alternativeName>
</protein>
<keyword evidence="20" id="KW-1185">Reference proteome</keyword>
<evidence type="ECO:0000256" key="13">
    <source>
        <dbReference type="ARBA" id="ARBA00049723"/>
    </source>
</evidence>
<dbReference type="EC" id="5.3.3.1" evidence="11"/>
<proteinExistence type="inferred from homology"/>